<dbReference type="SUPFAM" id="SSF52540">
    <property type="entry name" value="P-loop containing nucleoside triphosphate hydrolases"/>
    <property type="match status" value="1"/>
</dbReference>
<evidence type="ECO:0000256" key="3">
    <source>
        <dbReference type="ARBA" id="ARBA00022962"/>
    </source>
</evidence>
<dbReference type="GO" id="GO:0015420">
    <property type="term" value="F:ABC-type vitamin B12 transporter activity"/>
    <property type="evidence" value="ECO:0007669"/>
    <property type="project" value="UniProtKB-UniRule"/>
</dbReference>
<dbReference type="InterPro" id="IPR033949">
    <property type="entry name" value="CobQ_GATase1"/>
</dbReference>
<dbReference type="PANTHER" id="PTHR21343:SF1">
    <property type="entry name" value="COBYRIC ACID SYNTHASE"/>
    <property type="match status" value="1"/>
</dbReference>
<feature type="domain" description="CobQ/CobB/MinD/ParA nucleotide binding" evidence="5">
    <location>
        <begin position="6"/>
        <end position="235"/>
    </location>
</feature>
<protein>
    <recommendedName>
        <fullName evidence="4">Cobyric acid synthase</fullName>
    </recommendedName>
</protein>
<evidence type="ECO:0000313" key="7">
    <source>
        <dbReference type="EMBL" id="ETW98659.1"/>
    </source>
</evidence>
<dbReference type="InterPro" id="IPR029062">
    <property type="entry name" value="Class_I_gatase-like"/>
</dbReference>
<dbReference type="AlphaFoldDB" id="W4LL65"/>
<dbReference type="EMBL" id="AZHW01000534">
    <property type="protein sequence ID" value="ETW98659.1"/>
    <property type="molecule type" value="Genomic_DNA"/>
</dbReference>
<dbReference type="Proteomes" id="UP000019141">
    <property type="component" value="Unassembled WGS sequence"/>
</dbReference>
<accession>W4LL65</accession>
<dbReference type="PATRIC" id="fig|1429438.4.peg.3513"/>
<evidence type="ECO:0000256" key="2">
    <source>
        <dbReference type="ARBA" id="ARBA00022573"/>
    </source>
</evidence>
<dbReference type="InterPro" id="IPR011698">
    <property type="entry name" value="GATase_3"/>
</dbReference>
<dbReference type="CDD" id="cd05389">
    <property type="entry name" value="CobQ_N"/>
    <property type="match status" value="1"/>
</dbReference>
<keyword evidence="2 4" id="KW-0169">Cobalamin biosynthesis</keyword>
<evidence type="ECO:0000256" key="4">
    <source>
        <dbReference type="HAMAP-Rule" id="MF_00028"/>
    </source>
</evidence>
<dbReference type="InterPro" id="IPR047045">
    <property type="entry name" value="CobQ_N"/>
</dbReference>
<dbReference type="CDD" id="cd01750">
    <property type="entry name" value="GATase1_CobQ"/>
    <property type="match status" value="1"/>
</dbReference>
<proteinExistence type="inferred from homology"/>
<dbReference type="InterPro" id="IPR027417">
    <property type="entry name" value="P-loop_NTPase"/>
</dbReference>
<dbReference type="GO" id="GO:0009236">
    <property type="term" value="P:cobalamin biosynthetic process"/>
    <property type="evidence" value="ECO:0007669"/>
    <property type="project" value="UniProtKB-UniRule"/>
</dbReference>
<feature type="active site" description="Nucleophile" evidence="4">
    <location>
        <position position="335"/>
    </location>
</feature>
<dbReference type="HOGENOM" id="CLU_019250_2_2_7"/>
<dbReference type="GO" id="GO:0003824">
    <property type="term" value="F:catalytic activity"/>
    <property type="evidence" value="ECO:0007669"/>
    <property type="project" value="InterPro"/>
</dbReference>
<evidence type="ECO:0000256" key="1">
    <source>
        <dbReference type="ARBA" id="ARBA00004953"/>
    </source>
</evidence>
<dbReference type="InterPro" id="IPR004459">
    <property type="entry name" value="CobQ_synth"/>
</dbReference>
<dbReference type="UniPathway" id="UPA00148"/>
<sequence>MTANVLMVQGSSSSAGKSMLVTALCRMFSRRGIRVAPFKAQNMSNNAAVCPDGSEIGRSQAVQAVAAGRDPAAEMNPVLLKPEGNSQSQIIAMGRPWRRVSARDYYRHKPDLWPIVTQALDQLRASHDLVVIEGAGSPAELNLRAGDIVNMAIARYAQSPVLLVGDIDRGGIFAQLLGTVWLLEPDERELVRGLVVNKFRGDMTLFDEGVRVLEARGDVPVLGVIPFMSDIAIPEEDSATLDTAYSNGTPHVDDIDIAVIRLPRIANYDDFAPLAAETGVNVRYVSSRNTLGAPHAVILPGTKSTISDLMWLREQGLDQAILEMAEQGTAVVGICGGYQMLGRSIHDPEHVEASVDQTHALGLLPIDTLFDEIKATHQIQAHLLGGPGWLHALAGDRISGYEIHMGQTASPHPWLQITTRSGQAVQFNDGAMRADGKVWGCYVHGLFANPTLRRAWLTDLGWPGANGALPAMTDLQTALDQLANHVEASLDMKQLESIIWHDDSFLGLTPS</sequence>
<evidence type="ECO:0000259" key="5">
    <source>
        <dbReference type="Pfam" id="PF01656"/>
    </source>
</evidence>
<dbReference type="HAMAP" id="MF_00028">
    <property type="entry name" value="CobQ"/>
    <property type="match status" value="1"/>
</dbReference>
<gene>
    <name evidence="4" type="primary">cobQ</name>
    <name evidence="7" type="ORF">ETSY1_17955</name>
</gene>
<comment type="similarity">
    <text evidence="4">Belongs to the CobB/CobQ family. CobQ subfamily.</text>
</comment>
<dbReference type="InterPro" id="IPR002586">
    <property type="entry name" value="CobQ/CobB/MinD/ParA_Nub-bd_dom"/>
</dbReference>
<dbReference type="NCBIfam" id="NF001989">
    <property type="entry name" value="PRK00784.1"/>
    <property type="match status" value="1"/>
</dbReference>
<dbReference type="Gene3D" id="3.40.50.300">
    <property type="entry name" value="P-loop containing nucleotide triphosphate hydrolases"/>
    <property type="match status" value="1"/>
</dbReference>
<feature type="domain" description="CobB/CobQ-like glutamine amidotransferase" evidence="6">
    <location>
        <begin position="256"/>
        <end position="450"/>
    </location>
</feature>
<dbReference type="SUPFAM" id="SSF52317">
    <property type="entry name" value="Class I glutamine amidotransferase-like"/>
    <property type="match status" value="1"/>
</dbReference>
<evidence type="ECO:0000259" key="6">
    <source>
        <dbReference type="Pfam" id="PF07685"/>
    </source>
</evidence>
<dbReference type="PANTHER" id="PTHR21343">
    <property type="entry name" value="DETHIOBIOTIN SYNTHETASE"/>
    <property type="match status" value="1"/>
</dbReference>
<keyword evidence="3 4" id="KW-0315">Glutamine amidotransferase</keyword>
<dbReference type="Gene3D" id="3.40.50.880">
    <property type="match status" value="1"/>
</dbReference>
<feature type="active site" evidence="4">
    <location>
        <position position="444"/>
    </location>
</feature>
<comment type="function">
    <text evidence="4">Catalyzes amidations at positions B, D, E, and G on adenosylcobyrinic A,C-diamide. NH(2) groups are provided by glutamine, and one molecule of ATP is hydrogenolyzed for each amidation.</text>
</comment>
<reference evidence="7 8" key="1">
    <citation type="journal article" date="2014" name="Nature">
        <title>An environmental bacterial taxon with a large and distinct metabolic repertoire.</title>
        <authorList>
            <person name="Wilson M.C."/>
            <person name="Mori T."/>
            <person name="Ruckert C."/>
            <person name="Uria A.R."/>
            <person name="Helf M.J."/>
            <person name="Takada K."/>
            <person name="Gernert C."/>
            <person name="Steffens U.A."/>
            <person name="Heycke N."/>
            <person name="Schmitt S."/>
            <person name="Rinke C."/>
            <person name="Helfrich E.J."/>
            <person name="Brachmann A.O."/>
            <person name="Gurgui C."/>
            <person name="Wakimoto T."/>
            <person name="Kracht M."/>
            <person name="Crusemann M."/>
            <person name="Hentschel U."/>
            <person name="Abe I."/>
            <person name="Matsunaga S."/>
            <person name="Kalinowski J."/>
            <person name="Takeyama H."/>
            <person name="Piel J."/>
        </authorList>
    </citation>
    <scope>NUCLEOTIDE SEQUENCE [LARGE SCALE GENOMIC DNA]</scope>
    <source>
        <strain evidence="8">TSY1</strain>
    </source>
</reference>
<dbReference type="Pfam" id="PF07685">
    <property type="entry name" value="GATase_3"/>
    <property type="match status" value="1"/>
</dbReference>
<comment type="pathway">
    <text evidence="1 4">Cofactor biosynthesis; adenosylcobalamin biosynthesis.</text>
</comment>
<name>W4LL65_ENTF1</name>
<dbReference type="NCBIfam" id="TIGR00313">
    <property type="entry name" value="cobQ"/>
    <property type="match status" value="1"/>
</dbReference>
<keyword evidence="8" id="KW-1185">Reference proteome</keyword>
<dbReference type="Pfam" id="PF01656">
    <property type="entry name" value="CbiA"/>
    <property type="match status" value="1"/>
</dbReference>
<comment type="caution">
    <text evidence="7">The sequence shown here is derived from an EMBL/GenBank/DDBJ whole genome shotgun (WGS) entry which is preliminary data.</text>
</comment>
<evidence type="ECO:0000313" key="8">
    <source>
        <dbReference type="Proteomes" id="UP000019141"/>
    </source>
</evidence>
<organism evidence="7 8">
    <name type="scientific">Entotheonella factor</name>
    <dbReference type="NCBI Taxonomy" id="1429438"/>
    <lineage>
        <taxon>Bacteria</taxon>
        <taxon>Pseudomonadati</taxon>
        <taxon>Nitrospinota/Tectimicrobiota group</taxon>
        <taxon>Candidatus Tectimicrobiota</taxon>
        <taxon>Candidatus Entotheonellia</taxon>
        <taxon>Candidatus Entotheonellales</taxon>
        <taxon>Candidatus Entotheonellaceae</taxon>
        <taxon>Candidatus Entotheonella</taxon>
    </lineage>
</organism>
<dbReference type="PROSITE" id="PS51274">
    <property type="entry name" value="GATASE_COBBQ"/>
    <property type="match status" value="1"/>
</dbReference>